<evidence type="ECO:0000259" key="16">
    <source>
        <dbReference type="Pfam" id="PF01926"/>
    </source>
</evidence>
<evidence type="ECO:0000256" key="7">
    <source>
        <dbReference type="ARBA" id="ARBA00022723"/>
    </source>
</evidence>
<keyword evidence="4" id="KW-0150">Chloroplast</keyword>
<dbReference type="Proteomes" id="UP000054988">
    <property type="component" value="Unassembled WGS sequence"/>
</dbReference>
<accession>A0A0W0FGV1</accession>
<dbReference type="SUPFAM" id="SSF52540">
    <property type="entry name" value="P-loop containing nucleoside triphosphate hydrolases"/>
    <property type="match status" value="1"/>
</dbReference>
<feature type="domain" description="G" evidence="16">
    <location>
        <begin position="33"/>
        <end position="115"/>
    </location>
</feature>
<proteinExistence type="predicted"/>
<evidence type="ECO:0000256" key="9">
    <source>
        <dbReference type="ARBA" id="ARBA00022805"/>
    </source>
</evidence>
<dbReference type="GO" id="GO:0016020">
    <property type="term" value="C:membrane"/>
    <property type="evidence" value="ECO:0007669"/>
    <property type="project" value="UniProtKB-SubCell"/>
</dbReference>
<dbReference type="PANTHER" id="PTHR10903">
    <property type="entry name" value="GTPASE, IMAP FAMILY MEMBER-RELATED"/>
    <property type="match status" value="1"/>
</dbReference>
<comment type="caution">
    <text evidence="17">The sequence shown here is derived from an EMBL/GenBank/DDBJ whole genome shotgun (WGS) entry which is preliminary data.</text>
</comment>
<gene>
    <name evidence="17" type="ORF">WG66_11907</name>
</gene>
<keyword evidence="13" id="KW-0472">Membrane</keyword>
<evidence type="ECO:0000256" key="5">
    <source>
        <dbReference type="ARBA" id="ARBA00022640"/>
    </source>
</evidence>
<evidence type="ECO:0000256" key="11">
    <source>
        <dbReference type="ARBA" id="ARBA00022927"/>
    </source>
</evidence>
<dbReference type="eggNOG" id="ENOG502S03K">
    <property type="taxonomic scope" value="Eukaryota"/>
</dbReference>
<dbReference type="InterPro" id="IPR027417">
    <property type="entry name" value="P-loop_NTPase"/>
</dbReference>
<keyword evidence="11" id="KW-0653">Protein transport</keyword>
<feature type="coiled-coil region" evidence="15">
    <location>
        <begin position="241"/>
        <end position="362"/>
    </location>
</feature>
<dbReference type="AlphaFoldDB" id="A0A0W0FGV1"/>
<dbReference type="GO" id="GO:0005525">
    <property type="term" value="F:GTP binding"/>
    <property type="evidence" value="ECO:0007669"/>
    <property type="project" value="InterPro"/>
</dbReference>
<evidence type="ECO:0000313" key="17">
    <source>
        <dbReference type="EMBL" id="KTB35510.1"/>
    </source>
</evidence>
<keyword evidence="6" id="KW-0812">Transmembrane</keyword>
<keyword evidence="15" id="KW-0175">Coiled coil</keyword>
<dbReference type="PANTHER" id="PTHR10903:SF135">
    <property type="entry name" value="TRANSLOCASE OF CHLOROPLAST 120, CHLOROPLASTIC-RELATED"/>
    <property type="match status" value="1"/>
</dbReference>
<dbReference type="CDD" id="cd00882">
    <property type="entry name" value="Ras_like_GTPase"/>
    <property type="match status" value="1"/>
</dbReference>
<comment type="subcellular location">
    <subcellularLocation>
        <location evidence="2">Membrane</location>
        <topology evidence="2">Single-pass membrane protein</topology>
    </subcellularLocation>
    <subcellularLocation>
        <location evidence="14">Plastid</location>
        <location evidence="14">Chloroplast outer membrane</location>
    </subcellularLocation>
</comment>
<evidence type="ECO:0000256" key="4">
    <source>
        <dbReference type="ARBA" id="ARBA00022528"/>
    </source>
</evidence>
<evidence type="ECO:0000256" key="12">
    <source>
        <dbReference type="ARBA" id="ARBA00022989"/>
    </source>
</evidence>
<dbReference type="EMBL" id="LATX01001988">
    <property type="protein sequence ID" value="KTB35510.1"/>
    <property type="molecule type" value="Genomic_DNA"/>
</dbReference>
<organism evidence="17 18">
    <name type="scientific">Moniliophthora roreri</name>
    <name type="common">Frosty pod rot fungus</name>
    <name type="synonym">Monilia roreri</name>
    <dbReference type="NCBI Taxonomy" id="221103"/>
    <lineage>
        <taxon>Eukaryota</taxon>
        <taxon>Fungi</taxon>
        <taxon>Dikarya</taxon>
        <taxon>Basidiomycota</taxon>
        <taxon>Agaricomycotina</taxon>
        <taxon>Agaricomycetes</taxon>
        <taxon>Agaricomycetidae</taxon>
        <taxon>Agaricales</taxon>
        <taxon>Marasmiineae</taxon>
        <taxon>Marasmiaceae</taxon>
        <taxon>Moniliophthora</taxon>
    </lineage>
</organism>
<keyword evidence="7" id="KW-0479">Metal-binding</keyword>
<dbReference type="GO" id="GO:0016787">
    <property type="term" value="F:hydrolase activity"/>
    <property type="evidence" value="ECO:0007669"/>
    <property type="project" value="UniProtKB-KW"/>
</dbReference>
<dbReference type="Gene3D" id="3.40.50.300">
    <property type="entry name" value="P-loop containing nucleotide triphosphate hydrolases"/>
    <property type="match status" value="1"/>
</dbReference>
<evidence type="ECO:0000256" key="2">
    <source>
        <dbReference type="ARBA" id="ARBA00004167"/>
    </source>
</evidence>
<keyword evidence="12" id="KW-1133">Transmembrane helix</keyword>
<evidence type="ECO:0000256" key="8">
    <source>
        <dbReference type="ARBA" id="ARBA00022801"/>
    </source>
</evidence>
<keyword evidence="8" id="KW-0378">Hydrolase</keyword>
<dbReference type="InterPro" id="IPR006073">
    <property type="entry name" value="GTP-bd"/>
</dbReference>
<keyword evidence="9" id="KW-1002">Plastid outer membrane</keyword>
<dbReference type="InterPro" id="IPR045058">
    <property type="entry name" value="GIMA/IAN/Toc"/>
</dbReference>
<dbReference type="GO" id="GO:0046872">
    <property type="term" value="F:metal ion binding"/>
    <property type="evidence" value="ECO:0007669"/>
    <property type="project" value="UniProtKB-KW"/>
</dbReference>
<protein>
    <recommendedName>
        <fullName evidence="16">G domain-containing protein</fullName>
    </recommendedName>
</protein>
<keyword evidence="10" id="KW-0460">Magnesium</keyword>
<evidence type="ECO:0000313" key="18">
    <source>
        <dbReference type="Proteomes" id="UP000054988"/>
    </source>
</evidence>
<evidence type="ECO:0000256" key="13">
    <source>
        <dbReference type="ARBA" id="ARBA00023136"/>
    </source>
</evidence>
<evidence type="ECO:0000256" key="3">
    <source>
        <dbReference type="ARBA" id="ARBA00022448"/>
    </source>
</evidence>
<comment type="cofactor">
    <cofactor evidence="1">
        <name>Mg(2+)</name>
        <dbReference type="ChEBI" id="CHEBI:18420"/>
    </cofactor>
</comment>
<dbReference type="Pfam" id="PF01926">
    <property type="entry name" value="MMR_HSR1"/>
    <property type="match status" value="1"/>
</dbReference>
<evidence type="ECO:0000256" key="6">
    <source>
        <dbReference type="ARBA" id="ARBA00022692"/>
    </source>
</evidence>
<keyword evidence="3" id="KW-0813">Transport</keyword>
<dbReference type="GO" id="GO:0015031">
    <property type="term" value="P:protein transport"/>
    <property type="evidence" value="ECO:0007669"/>
    <property type="project" value="UniProtKB-KW"/>
</dbReference>
<reference evidence="17 18" key="1">
    <citation type="submission" date="2015-12" db="EMBL/GenBank/DDBJ databases">
        <title>Draft genome sequence of Moniliophthora roreri, the causal agent of frosty pod rot of cacao.</title>
        <authorList>
            <person name="Aime M.C."/>
            <person name="Diaz-Valderrama J.R."/>
            <person name="Kijpornyongpan T."/>
            <person name="Phillips-Mora W."/>
        </authorList>
    </citation>
    <scope>NUCLEOTIDE SEQUENCE [LARGE SCALE GENOMIC DNA]</scope>
    <source>
        <strain evidence="17 18">MCA 2952</strain>
    </source>
</reference>
<evidence type="ECO:0000256" key="10">
    <source>
        <dbReference type="ARBA" id="ARBA00022842"/>
    </source>
</evidence>
<name>A0A0W0FGV1_MONRR</name>
<keyword evidence="5" id="KW-0934">Plastid</keyword>
<sequence length="384" mass="43377">MANYNDMSKLSLKQSLAHPQALTPSVNRREAVIAVMGATGSGKTTFINSASGGSLRVGRGLQSCTSTVQLSEAFELHGRQVTLIDTPGFDDTTKSDADILKMIAAFLATMYEHKQTLAGVIYIHRISDFRVGGISRRNFKMFRELCGDSTLKNVVIVTNMWGEVGKDVGEAREAELAREDKFFKPVLEKGAQLVRHDNTTETARAILLHLIENKPLPLRIQTELVDQGKSLSQTAAGAELNRELMEQIRRHEREMRELQKEMQDAIRQKDEETRRELEVETKKLQAEMNRVQNDAQKLVSDYTNQKAELEQRMEQARLAAEAEAAEQRRQIQLLQQKLTENANASMSEREGLQRQLNEAIQRYNQPRGGFFAMIGRAIDSFLGW</sequence>
<evidence type="ECO:0000256" key="14">
    <source>
        <dbReference type="ARBA" id="ARBA00024013"/>
    </source>
</evidence>
<evidence type="ECO:0000256" key="1">
    <source>
        <dbReference type="ARBA" id="ARBA00001946"/>
    </source>
</evidence>
<evidence type="ECO:0000256" key="15">
    <source>
        <dbReference type="SAM" id="Coils"/>
    </source>
</evidence>